<evidence type="ECO:0000313" key="3">
    <source>
        <dbReference type="Proteomes" id="UP000215694"/>
    </source>
</evidence>
<keyword evidence="3" id="KW-1185">Reference proteome</keyword>
<name>A0A371IXA7_9FIRM</name>
<dbReference type="InterPro" id="IPR013647">
    <property type="entry name" value="OligopepF_N_dom"/>
</dbReference>
<dbReference type="AlphaFoldDB" id="A0A371IXA7"/>
<feature type="domain" description="Oligopeptidase F N-terminal" evidence="1">
    <location>
        <begin position="163"/>
        <end position="229"/>
    </location>
</feature>
<proteinExistence type="predicted"/>
<evidence type="ECO:0000259" key="1">
    <source>
        <dbReference type="Pfam" id="PF08439"/>
    </source>
</evidence>
<accession>A0A371IXA7</accession>
<dbReference type="Gene3D" id="1.10.1370.20">
    <property type="entry name" value="Oligoendopeptidase f, C-terminal domain"/>
    <property type="match status" value="1"/>
</dbReference>
<dbReference type="InterPro" id="IPR042088">
    <property type="entry name" value="OligoPept_F_C"/>
</dbReference>
<dbReference type="EMBL" id="NOJY02000125">
    <property type="protein sequence ID" value="RDY25101.1"/>
    <property type="molecule type" value="Genomic_DNA"/>
</dbReference>
<dbReference type="Gene3D" id="1.20.140.70">
    <property type="entry name" value="Oligopeptidase f, N-terminal domain"/>
    <property type="match status" value="1"/>
</dbReference>
<dbReference type="Proteomes" id="UP000215694">
    <property type="component" value="Unassembled WGS sequence"/>
</dbReference>
<dbReference type="SUPFAM" id="SSF55486">
    <property type="entry name" value="Metalloproteases ('zincins'), catalytic domain"/>
    <property type="match status" value="1"/>
</dbReference>
<comment type="caution">
    <text evidence="2">The sequence shown here is derived from an EMBL/GenBank/DDBJ whole genome shotgun (WGS) entry which is preliminary data.</text>
</comment>
<organism evidence="2 3">
    <name type="scientific">Romboutsia weinsteinii</name>
    <dbReference type="NCBI Taxonomy" id="2020949"/>
    <lineage>
        <taxon>Bacteria</taxon>
        <taxon>Bacillati</taxon>
        <taxon>Bacillota</taxon>
        <taxon>Clostridia</taxon>
        <taxon>Peptostreptococcales</taxon>
        <taxon>Peptostreptococcaceae</taxon>
        <taxon>Romboutsia</taxon>
    </lineage>
</organism>
<reference evidence="2 3" key="1">
    <citation type="journal article" date="2017" name="Genome Announc.">
        <title>Draft Genome Sequence of Romboutsia weinsteinii sp. nov. Strain CCRI-19649(T) Isolated from Surface Water.</title>
        <authorList>
            <person name="Maheux A.F."/>
            <person name="Boudreau D.K."/>
            <person name="Berube E."/>
            <person name="Boissinot M."/>
            <person name="Cantin P."/>
            <person name="Raymond F."/>
            <person name="Corbeil J."/>
            <person name="Omar R.F."/>
            <person name="Bergeron M.G."/>
        </authorList>
    </citation>
    <scope>NUCLEOTIDE SEQUENCE [LARGE SCALE GENOMIC DNA]</scope>
    <source>
        <strain evidence="2 3">CCRI-19649</strain>
    </source>
</reference>
<gene>
    <name evidence="2" type="ORF">CHL78_019980</name>
</gene>
<feature type="non-terminal residue" evidence="2">
    <location>
        <position position="379"/>
    </location>
</feature>
<dbReference type="Pfam" id="PF08439">
    <property type="entry name" value="Peptidase_M3_N"/>
    <property type="match status" value="1"/>
</dbReference>
<protein>
    <submittedName>
        <fullName evidence="2">Oligoendopeptidase F</fullName>
    </submittedName>
</protein>
<evidence type="ECO:0000313" key="2">
    <source>
        <dbReference type="EMBL" id="RDY25101.1"/>
    </source>
</evidence>
<sequence length="379" mass="44054">MNKNVNKVIITLILSILCIFGINIKSTLKSSEVEANNEDAIEAMNTNDDDEKKEESKFDYAKACWNLQSLYKSDDAWKKELKSFVKDTKELKNYVGKVTKSKTHITFALDIKEKLDIRANRLYAYVKLKKDINKNSYKYLDMTEEMGKVYKDYSRICSDLELEILKLSDDEYDKIISNNKINKKYGMYLSDIRRSKKHYLDDKSENILSNVSNISSLPSKIYELFRNMDKNTNITPAEYASIIESGARQDRKDAYQNEFIAYNDNINTLSGLLVGQVRKNIFYASERGYDSSLDMYLSSDNLNTKTYDKLIETVNKNTDSLHKYVSMRKKILKLDKLYYYDMFVPIVDPVDLDINYEKGQSIIYSALSPLGKEYGDILY</sequence>